<organism evidence="3 4">
    <name type="scientific">Fibrella rubiginis</name>
    <dbReference type="NCBI Taxonomy" id="2817060"/>
    <lineage>
        <taxon>Bacteria</taxon>
        <taxon>Pseudomonadati</taxon>
        <taxon>Bacteroidota</taxon>
        <taxon>Cytophagia</taxon>
        <taxon>Cytophagales</taxon>
        <taxon>Spirosomataceae</taxon>
        <taxon>Fibrella</taxon>
    </lineage>
</organism>
<feature type="transmembrane region" description="Helical" evidence="1">
    <location>
        <begin position="58"/>
        <end position="77"/>
    </location>
</feature>
<evidence type="ECO:0000256" key="1">
    <source>
        <dbReference type="SAM" id="Phobius"/>
    </source>
</evidence>
<gene>
    <name evidence="3" type="ORF">J2I47_07100</name>
</gene>
<dbReference type="PANTHER" id="PTHR40407:SF1">
    <property type="entry name" value="HEPARAN-ALPHA-GLUCOSAMINIDE N-ACETYLTRANSFERASE CATALYTIC DOMAIN-CONTAINING PROTEIN"/>
    <property type="match status" value="1"/>
</dbReference>
<accession>A0A939K4L5</accession>
<dbReference type="PANTHER" id="PTHR40407">
    <property type="entry name" value="MEMBRANE PROTEIN-LIKE PROTEIN"/>
    <property type="match status" value="1"/>
</dbReference>
<sequence length="399" mass="45199">MQTNTTLAHRIVAIDTVRGLVMLVMAIDHLRDMLHLPAVTQDPTNLSTTTAAVFLTRWITHLCAPTFVFLSGTSAYLSLRKRTEQGGTTTNAPARHFLFKRGLVLIGLELTLISFALWTDWQFRSLLLQVIFVIGIGLILLSWLAKLPIRWLAVAGLVIMFSHDVFTLAPPFVSTPARLLWALLFRTDVFPFSPHFMLLVGYPIIPWFGIMLLGFACGPLLSQAISFRKPRLLRLGGLSLSVFVLLRFLNLYGDPAPWAVQKTPLFTVLSFINVSKYPPSLLYAALMLGIMFLLLWLFDGVDNGLTRLLTVYGKVPLFYYLCHWYLIKLSMFIMIWAQGYSLRDMPIGPLNFGRPPGAGVSLGVMYLIWLVLIVLLYPACRWYARYKAAHPEVVWMRYV</sequence>
<keyword evidence="1" id="KW-0812">Transmembrane</keyword>
<keyword evidence="4" id="KW-1185">Reference proteome</keyword>
<proteinExistence type="predicted"/>
<feature type="transmembrane region" description="Helical" evidence="1">
    <location>
        <begin position="232"/>
        <end position="249"/>
    </location>
</feature>
<feature type="transmembrane region" description="Helical" evidence="1">
    <location>
        <begin position="280"/>
        <end position="298"/>
    </location>
</feature>
<feature type="transmembrane region" description="Helical" evidence="1">
    <location>
        <begin position="125"/>
        <end position="144"/>
    </location>
</feature>
<dbReference type="RefSeq" id="WP_207363879.1">
    <property type="nucleotide sequence ID" value="NZ_JAFMYV010000003.1"/>
</dbReference>
<feature type="transmembrane region" description="Helical" evidence="1">
    <location>
        <begin position="357"/>
        <end position="377"/>
    </location>
</feature>
<dbReference type="AlphaFoldDB" id="A0A939K4L5"/>
<comment type="caution">
    <text evidence="3">The sequence shown here is derived from an EMBL/GenBank/DDBJ whole genome shotgun (WGS) entry which is preliminary data.</text>
</comment>
<feature type="transmembrane region" description="Helical" evidence="1">
    <location>
        <begin position="98"/>
        <end position="119"/>
    </location>
</feature>
<dbReference type="EMBL" id="JAFMYV010000003">
    <property type="protein sequence ID" value="MBO0936311.1"/>
    <property type="molecule type" value="Genomic_DNA"/>
</dbReference>
<keyword evidence="1" id="KW-1133">Transmembrane helix</keyword>
<dbReference type="Proteomes" id="UP000664034">
    <property type="component" value="Unassembled WGS sequence"/>
</dbReference>
<reference evidence="3" key="1">
    <citation type="submission" date="2021-03" db="EMBL/GenBank/DDBJ databases">
        <title>Fibrella sp. HMF5335 genome sequencing and assembly.</title>
        <authorList>
            <person name="Kang H."/>
            <person name="Kim H."/>
            <person name="Bae S."/>
            <person name="Joh K."/>
        </authorList>
    </citation>
    <scope>NUCLEOTIDE SEQUENCE</scope>
    <source>
        <strain evidence="3">HMF5335</strain>
    </source>
</reference>
<feature type="transmembrane region" description="Helical" evidence="1">
    <location>
        <begin position="318"/>
        <end position="337"/>
    </location>
</feature>
<evidence type="ECO:0000259" key="2">
    <source>
        <dbReference type="Pfam" id="PF07786"/>
    </source>
</evidence>
<dbReference type="Pfam" id="PF07786">
    <property type="entry name" value="HGSNAT_cat"/>
    <property type="match status" value="1"/>
</dbReference>
<protein>
    <submittedName>
        <fullName evidence="3">DUF1624 domain-containing protein</fullName>
    </submittedName>
</protein>
<name>A0A939K4L5_9BACT</name>
<feature type="transmembrane region" description="Helical" evidence="1">
    <location>
        <begin position="7"/>
        <end position="27"/>
    </location>
</feature>
<feature type="domain" description="Heparan-alpha-glucosaminide N-acetyltransferase catalytic" evidence="2">
    <location>
        <begin position="10"/>
        <end position="226"/>
    </location>
</feature>
<feature type="transmembrane region" description="Helical" evidence="1">
    <location>
        <begin position="151"/>
        <end position="173"/>
    </location>
</feature>
<evidence type="ECO:0000313" key="3">
    <source>
        <dbReference type="EMBL" id="MBO0936311.1"/>
    </source>
</evidence>
<keyword evidence="1" id="KW-0472">Membrane</keyword>
<evidence type="ECO:0000313" key="4">
    <source>
        <dbReference type="Proteomes" id="UP000664034"/>
    </source>
</evidence>
<feature type="transmembrane region" description="Helical" evidence="1">
    <location>
        <begin position="193"/>
        <end position="220"/>
    </location>
</feature>
<dbReference type="InterPro" id="IPR012429">
    <property type="entry name" value="HGSNAT_cat"/>
</dbReference>